<proteinExistence type="predicted"/>
<dbReference type="OrthoDB" id="20667at10239"/>
<name>A0A1S5R1D4_9CAUD</name>
<evidence type="ECO:0000313" key="2">
    <source>
        <dbReference type="Proteomes" id="UP000223738"/>
    </source>
</evidence>
<reference evidence="1 2" key="1">
    <citation type="submission" date="2016-03" db="EMBL/GenBank/DDBJ databases">
        <title>Characterization of pf16 and phiPMW: Two novel phages infecting Pseudomonas putida PpG1.</title>
        <authorList>
            <person name="Magill D.J."/>
            <person name="Krylov V.N."/>
            <person name="Allen C.C.R."/>
            <person name="McGrath J.W."/>
            <person name="Quinn J.P."/>
            <person name="Kulakov L.A."/>
        </authorList>
    </citation>
    <scope>NUCLEOTIDE SEQUENCE [LARGE SCALE GENOMIC DNA]</scope>
</reference>
<evidence type="ECO:0000313" key="1">
    <source>
        <dbReference type="EMBL" id="ANA49223.1"/>
    </source>
</evidence>
<keyword evidence="2" id="KW-1185">Reference proteome</keyword>
<dbReference type="Proteomes" id="UP000223738">
    <property type="component" value="Segment"/>
</dbReference>
<accession>A0A1S5R1D4</accession>
<gene>
    <name evidence="1" type="ORF">PMW_98</name>
</gene>
<sequence>MSDTERNKGKLIPTGIDTEGFTEDCYSTYEENGFVVIDGEIYTVEWEVHRETVCYNFADVKINDDGSIDFHTLHYNDGAHWTEVIESRL</sequence>
<dbReference type="EMBL" id="KU862660">
    <property type="protein sequence ID" value="ANA49223.1"/>
    <property type="molecule type" value="Genomic_DNA"/>
</dbReference>
<organism evidence="1 2">
    <name type="scientific">Pseudomonas phage phiPMW</name>
    <dbReference type="NCBI Taxonomy" id="1815582"/>
    <lineage>
        <taxon>Viruses</taxon>
        <taxon>Duplodnaviria</taxon>
        <taxon>Heunggongvirae</taxon>
        <taxon>Uroviricota</taxon>
        <taxon>Caudoviricetes</taxon>
        <taxon>Plaisancevirus</taxon>
        <taxon>Plaisancevirus PMW</taxon>
    </lineage>
</organism>
<protein>
    <submittedName>
        <fullName evidence="1">Uncharacterized protein</fullName>
    </submittedName>
</protein>